<dbReference type="Proteomes" id="UP000271241">
    <property type="component" value="Unassembled WGS sequence"/>
</dbReference>
<evidence type="ECO:0000256" key="8">
    <source>
        <dbReference type="ARBA" id="ARBA00045462"/>
    </source>
</evidence>
<dbReference type="SUPFAM" id="SSF54762">
    <property type="entry name" value="Signal recognition particle alu RNA binding heterodimer, SRP9/14"/>
    <property type="match status" value="1"/>
</dbReference>
<dbReference type="InterPro" id="IPR039914">
    <property type="entry name" value="SRP9-like"/>
</dbReference>
<keyword evidence="6 9" id="KW-0733">Signal recognition particle</keyword>
<evidence type="ECO:0000313" key="11">
    <source>
        <dbReference type="EMBL" id="RKP07828.1"/>
    </source>
</evidence>
<evidence type="ECO:0000256" key="9">
    <source>
        <dbReference type="PIRNR" id="PIRNR017029"/>
    </source>
</evidence>
<evidence type="ECO:0000256" key="1">
    <source>
        <dbReference type="ARBA" id="ARBA00004496"/>
    </source>
</evidence>
<dbReference type="OrthoDB" id="360923at2759"/>
<evidence type="ECO:0000259" key="10">
    <source>
        <dbReference type="Pfam" id="PF05486"/>
    </source>
</evidence>
<keyword evidence="4 9" id="KW-0963">Cytoplasm</keyword>
<dbReference type="PIRSF" id="PIRSF017029">
    <property type="entry name" value="Signal_recog_particle_SRP9"/>
    <property type="match status" value="1"/>
</dbReference>
<accession>A0A4P9XPC2</accession>
<dbReference type="GO" id="GO:0006614">
    <property type="term" value="P:SRP-dependent cotranslational protein targeting to membrane"/>
    <property type="evidence" value="ECO:0007669"/>
    <property type="project" value="InterPro"/>
</dbReference>
<keyword evidence="12" id="KW-1185">Reference proteome</keyword>
<comment type="function">
    <text evidence="8 9">Component of the signal recognition particle (SRP) complex, a ribonucleoprotein complex that mediates the cotranslational targeting of secretory and membrane proteins to the endoplasmic reticulum (ER). SRP9 together with SRP14 and the Alu portion of the SRP RNA, constitutes the elongation arrest domain of SRP. The complex of SRP9 and SRP14 is required for SRP RNA binding.</text>
</comment>
<dbReference type="InterPro" id="IPR008832">
    <property type="entry name" value="SRP9"/>
</dbReference>
<dbReference type="Pfam" id="PF05486">
    <property type="entry name" value="SRP9-21"/>
    <property type="match status" value="1"/>
</dbReference>
<dbReference type="PANTHER" id="PTHR12834">
    <property type="entry name" value="SIGNAL RECOGNITION PARTICLE 9 KDA PROTEIN"/>
    <property type="match status" value="1"/>
</dbReference>
<evidence type="ECO:0000256" key="3">
    <source>
        <dbReference type="ARBA" id="ARBA00020414"/>
    </source>
</evidence>
<protein>
    <recommendedName>
        <fullName evidence="3 9">Signal recognition particle 9 kDa protein</fullName>
        <shortName evidence="9">SRP9</shortName>
    </recommendedName>
</protein>
<dbReference type="PANTHER" id="PTHR12834:SF12">
    <property type="entry name" value="SIGNAL RECOGNITION PARTICLE 9 KDA PROTEIN"/>
    <property type="match status" value="1"/>
</dbReference>
<feature type="domain" description="SRP9" evidence="10">
    <location>
        <begin position="5"/>
        <end position="73"/>
    </location>
</feature>
<evidence type="ECO:0000256" key="6">
    <source>
        <dbReference type="ARBA" id="ARBA00023135"/>
    </source>
</evidence>
<comment type="similarity">
    <text evidence="2 9">Belongs to the SRP9 family.</text>
</comment>
<sequence>MVYITDWNDYQRAVLDLYSGAPQQTRFVTKYRHCDGALVLKVTDDRTCLKYRTDQAQDLKRWERLTRALARVMANRPEEEEQEEPGR</sequence>
<dbReference type="STRING" id="78915.A0A4P9XPC2"/>
<gene>
    <name evidence="11" type="ORF">THASP1DRAFT_16508</name>
</gene>
<dbReference type="InterPro" id="IPR009018">
    <property type="entry name" value="Signal_recog_particle_SRP9/14"/>
</dbReference>
<dbReference type="GO" id="GO:0005786">
    <property type="term" value="C:signal recognition particle, endoplasmic reticulum targeting"/>
    <property type="evidence" value="ECO:0007669"/>
    <property type="project" value="UniProtKB-KW"/>
</dbReference>
<dbReference type="Gene3D" id="3.30.720.10">
    <property type="entry name" value="Signal recognition particle alu RNA binding heterodimer, srp9/1"/>
    <property type="match status" value="1"/>
</dbReference>
<dbReference type="GO" id="GO:0005829">
    <property type="term" value="C:cytosol"/>
    <property type="evidence" value="ECO:0007669"/>
    <property type="project" value="UniProtKB-ARBA"/>
</dbReference>
<evidence type="ECO:0000256" key="5">
    <source>
        <dbReference type="ARBA" id="ARBA00022884"/>
    </source>
</evidence>
<dbReference type="GO" id="GO:0045900">
    <property type="term" value="P:negative regulation of translational elongation"/>
    <property type="evidence" value="ECO:0007669"/>
    <property type="project" value="InterPro"/>
</dbReference>
<dbReference type="EMBL" id="KZ992668">
    <property type="protein sequence ID" value="RKP07828.1"/>
    <property type="molecule type" value="Genomic_DNA"/>
</dbReference>
<comment type="subcellular location">
    <subcellularLocation>
        <location evidence="1 9">Cytoplasm</location>
    </subcellularLocation>
</comment>
<evidence type="ECO:0000313" key="12">
    <source>
        <dbReference type="Proteomes" id="UP000271241"/>
    </source>
</evidence>
<keyword evidence="5 9" id="KW-0694">RNA-binding</keyword>
<keyword evidence="7 9" id="KW-0687">Ribonucleoprotein</keyword>
<name>A0A4P9XPC2_9FUNG</name>
<proteinExistence type="inferred from homology"/>
<evidence type="ECO:0000256" key="4">
    <source>
        <dbReference type="ARBA" id="ARBA00022490"/>
    </source>
</evidence>
<evidence type="ECO:0000256" key="2">
    <source>
        <dbReference type="ARBA" id="ARBA00009193"/>
    </source>
</evidence>
<dbReference type="FunFam" id="3.30.720.10:FF:000001">
    <property type="entry name" value="Signal recognition particle 9 kDa protein"/>
    <property type="match status" value="1"/>
</dbReference>
<reference evidence="12" key="1">
    <citation type="journal article" date="2018" name="Nat. Microbiol.">
        <title>Leveraging single-cell genomics to expand the fungal tree of life.</title>
        <authorList>
            <person name="Ahrendt S.R."/>
            <person name="Quandt C.A."/>
            <person name="Ciobanu D."/>
            <person name="Clum A."/>
            <person name="Salamov A."/>
            <person name="Andreopoulos B."/>
            <person name="Cheng J.F."/>
            <person name="Woyke T."/>
            <person name="Pelin A."/>
            <person name="Henrissat B."/>
            <person name="Reynolds N.K."/>
            <person name="Benny G.L."/>
            <person name="Smith M.E."/>
            <person name="James T.Y."/>
            <person name="Grigoriev I.V."/>
        </authorList>
    </citation>
    <scope>NUCLEOTIDE SEQUENCE [LARGE SCALE GENOMIC DNA]</scope>
    <source>
        <strain evidence="12">RSA 1356</strain>
    </source>
</reference>
<organism evidence="11 12">
    <name type="scientific">Thamnocephalis sphaerospora</name>
    <dbReference type="NCBI Taxonomy" id="78915"/>
    <lineage>
        <taxon>Eukaryota</taxon>
        <taxon>Fungi</taxon>
        <taxon>Fungi incertae sedis</taxon>
        <taxon>Zoopagomycota</taxon>
        <taxon>Zoopagomycotina</taxon>
        <taxon>Zoopagomycetes</taxon>
        <taxon>Zoopagales</taxon>
        <taxon>Sigmoideomycetaceae</taxon>
        <taxon>Thamnocephalis</taxon>
    </lineage>
</organism>
<dbReference type="AlphaFoldDB" id="A0A4P9XPC2"/>
<dbReference type="InterPro" id="IPR039432">
    <property type="entry name" value="SRP9_dom"/>
</dbReference>
<dbReference type="GO" id="GO:0008312">
    <property type="term" value="F:7S RNA binding"/>
    <property type="evidence" value="ECO:0007669"/>
    <property type="project" value="InterPro"/>
</dbReference>
<evidence type="ECO:0000256" key="7">
    <source>
        <dbReference type="ARBA" id="ARBA00023274"/>
    </source>
</evidence>